<proteinExistence type="predicted"/>
<gene>
    <name evidence="1" type="ORF">CLV71_104393</name>
</gene>
<organism evidence="1 2">
    <name type="scientific">Actinophytocola oryzae</name>
    <dbReference type="NCBI Taxonomy" id="502181"/>
    <lineage>
        <taxon>Bacteria</taxon>
        <taxon>Bacillati</taxon>
        <taxon>Actinomycetota</taxon>
        <taxon>Actinomycetes</taxon>
        <taxon>Pseudonocardiales</taxon>
        <taxon>Pseudonocardiaceae</taxon>
    </lineage>
</organism>
<accession>A0A4R7VWA0</accession>
<comment type="caution">
    <text evidence="1">The sequence shown here is derived from an EMBL/GenBank/DDBJ whole genome shotgun (WGS) entry which is preliminary data.</text>
</comment>
<dbReference type="Proteomes" id="UP000294927">
    <property type="component" value="Unassembled WGS sequence"/>
</dbReference>
<keyword evidence="2" id="KW-1185">Reference proteome</keyword>
<evidence type="ECO:0000313" key="2">
    <source>
        <dbReference type="Proteomes" id="UP000294927"/>
    </source>
</evidence>
<evidence type="ECO:0000313" key="1">
    <source>
        <dbReference type="EMBL" id="TDV53925.1"/>
    </source>
</evidence>
<dbReference type="RefSeq" id="WP_133902938.1">
    <property type="nucleotide sequence ID" value="NZ_SOCP01000004.1"/>
</dbReference>
<sequence>MRKLAVIAVAVPGQVAVNAVNAGIGYENHPDIQARTINFANNAGHVDVVFDVAGYFVEPQP</sequence>
<name>A0A4R7VWA0_9PSEU</name>
<dbReference type="EMBL" id="SOCP01000004">
    <property type="protein sequence ID" value="TDV53925.1"/>
    <property type="molecule type" value="Genomic_DNA"/>
</dbReference>
<dbReference type="AlphaFoldDB" id="A0A4R7VWA0"/>
<protein>
    <submittedName>
        <fullName evidence="1">Uncharacterized protein</fullName>
    </submittedName>
</protein>
<reference evidence="1 2" key="1">
    <citation type="submission" date="2019-03" db="EMBL/GenBank/DDBJ databases">
        <title>Genomic Encyclopedia of Archaeal and Bacterial Type Strains, Phase II (KMG-II): from individual species to whole genera.</title>
        <authorList>
            <person name="Goeker M."/>
        </authorList>
    </citation>
    <scope>NUCLEOTIDE SEQUENCE [LARGE SCALE GENOMIC DNA]</scope>
    <source>
        <strain evidence="1 2">DSM 45499</strain>
    </source>
</reference>